<dbReference type="Proteomes" id="UP001528850">
    <property type="component" value="Unassembled WGS sequence"/>
</dbReference>
<feature type="non-terminal residue" evidence="4">
    <location>
        <position position="397"/>
    </location>
</feature>
<evidence type="ECO:0000313" key="5">
    <source>
        <dbReference type="Proteomes" id="UP001528850"/>
    </source>
</evidence>
<dbReference type="EMBL" id="JARJJS010000008">
    <property type="protein sequence ID" value="MDF4026854.1"/>
    <property type="molecule type" value="Genomic_DNA"/>
</dbReference>
<organism evidence="4 5">
    <name type="scientific">Luteibacter sahnii</name>
    <dbReference type="NCBI Taxonomy" id="3021977"/>
    <lineage>
        <taxon>Bacteria</taxon>
        <taxon>Pseudomonadati</taxon>
        <taxon>Pseudomonadota</taxon>
        <taxon>Gammaproteobacteria</taxon>
        <taxon>Lysobacterales</taxon>
        <taxon>Rhodanobacteraceae</taxon>
        <taxon>Luteibacter</taxon>
    </lineage>
</organism>
<keyword evidence="5" id="KW-1185">Reference proteome</keyword>
<gene>
    <name evidence="4" type="ORF">P3W24_17910</name>
</gene>
<proteinExistence type="predicted"/>
<evidence type="ECO:0000256" key="1">
    <source>
        <dbReference type="SAM" id="MobiDB-lite"/>
    </source>
</evidence>
<name>A0ABT6BFB4_9GAMM</name>
<feature type="region of interest" description="Disordered" evidence="1">
    <location>
        <begin position="120"/>
        <end position="143"/>
    </location>
</feature>
<feature type="chain" id="PRO_5046390327" evidence="2">
    <location>
        <begin position="26"/>
        <end position="397"/>
    </location>
</feature>
<evidence type="ECO:0000313" key="4">
    <source>
        <dbReference type="EMBL" id="MDF4026854.1"/>
    </source>
</evidence>
<dbReference type="InterPro" id="IPR045351">
    <property type="entry name" value="DUF6531"/>
</dbReference>
<feature type="signal peptide" evidence="2">
    <location>
        <begin position="1"/>
        <end position="25"/>
    </location>
</feature>
<evidence type="ECO:0000256" key="2">
    <source>
        <dbReference type="SAM" id="SignalP"/>
    </source>
</evidence>
<accession>A0ABT6BFB4</accession>
<protein>
    <submittedName>
        <fullName evidence="4">DUF6531 domain-containing protein</fullName>
    </submittedName>
</protein>
<dbReference type="Pfam" id="PF20148">
    <property type="entry name" value="DUF6531"/>
    <property type="match status" value="1"/>
</dbReference>
<sequence length="397" mass="42858">MHGFIVGWRVCCALVLSLVSPFALAGEYYYTLDSQGSNPSAIHYPSADAACHVAYDAAASRPANPDRILQPYASPTLQGEIPPNIQIFMCSIVWTGADGNGFYNESRFVYRNGDDCTASESFNPQTGKCESPDAEQDRKELGDPTSAANVGFVSCGDPVNPANGNVYESEVDYADAAGTLRFERSYNSNGRFGGWSTTLDTKVVVDRDPSFRGAVVVFQDGRSALFTNKNGVLTADGGEFGSLQKTASGWAYRSPADDVMTFDAGGTLTRWDFPGGKFITVATTTTPPFDQSQVVTDDMGRSFVYNSSLALPKSLVVGDLTISYSVDSMRRLTGITKVRGGWSSSRSYLYEDTRFPTKLTGIVDERGIRVSTWSYDASGRAISATEADGSGRFSFAY</sequence>
<keyword evidence="2" id="KW-0732">Signal</keyword>
<evidence type="ECO:0000259" key="3">
    <source>
        <dbReference type="Pfam" id="PF20148"/>
    </source>
</evidence>
<reference evidence="4 5" key="1">
    <citation type="journal article" date="2024" name="Curr. Microbiol.">
        <title>Luteibacter sahnii sp. nov., A Novel Yellow-Colored Xanthomonadin Pigment Producing Probiotic Bacterium from Healthy Rice Seed Microbiome.</title>
        <authorList>
            <person name="Jaiswal G."/>
            <person name="Rana R."/>
            <person name="Nayak P.K."/>
            <person name="Chouhan R."/>
            <person name="Gandhi S.G."/>
            <person name="Patel H.K."/>
            <person name="Patil P.B."/>
        </authorList>
    </citation>
    <scope>NUCLEOTIDE SEQUENCE [LARGE SCALE GENOMIC DNA]</scope>
    <source>
        <strain evidence="4 5">PPL201</strain>
    </source>
</reference>
<feature type="domain" description="DUF6531" evidence="3">
    <location>
        <begin position="156"/>
        <end position="226"/>
    </location>
</feature>
<comment type="caution">
    <text evidence="4">The sequence shown here is derived from an EMBL/GenBank/DDBJ whole genome shotgun (WGS) entry which is preliminary data.</text>
</comment>